<protein>
    <submittedName>
        <fullName evidence="2">Uncharacterized protein</fullName>
    </submittedName>
</protein>
<organism evidence="2 3">
    <name type="scientific">Amblyomma americanum</name>
    <name type="common">Lone star tick</name>
    <dbReference type="NCBI Taxonomy" id="6943"/>
    <lineage>
        <taxon>Eukaryota</taxon>
        <taxon>Metazoa</taxon>
        <taxon>Ecdysozoa</taxon>
        <taxon>Arthropoda</taxon>
        <taxon>Chelicerata</taxon>
        <taxon>Arachnida</taxon>
        <taxon>Acari</taxon>
        <taxon>Parasitiformes</taxon>
        <taxon>Ixodida</taxon>
        <taxon>Ixodoidea</taxon>
        <taxon>Ixodidae</taxon>
        <taxon>Amblyomminae</taxon>
        <taxon>Amblyomma</taxon>
    </lineage>
</organism>
<name>A0AAQ4E430_AMBAM</name>
<feature type="region of interest" description="Disordered" evidence="1">
    <location>
        <begin position="1"/>
        <end position="21"/>
    </location>
</feature>
<evidence type="ECO:0000256" key="1">
    <source>
        <dbReference type="SAM" id="MobiDB-lite"/>
    </source>
</evidence>
<accession>A0AAQ4E430</accession>
<evidence type="ECO:0000313" key="2">
    <source>
        <dbReference type="EMBL" id="KAK8769465.1"/>
    </source>
</evidence>
<dbReference type="Proteomes" id="UP001321473">
    <property type="component" value="Unassembled WGS sequence"/>
</dbReference>
<sequence>MQRSKEKRTPRRQQNTKLINEAKADLGTTEIGTLCSLIERLTANKNELLRLNAELEDSVADEDFASEFERVMRYEDAARGKLGQLKAKEAELLRAPRLLATQPAEP</sequence>
<comment type="caution">
    <text evidence="2">The sequence shown here is derived from an EMBL/GenBank/DDBJ whole genome shotgun (WGS) entry which is preliminary data.</text>
</comment>
<proteinExistence type="predicted"/>
<evidence type="ECO:0000313" key="3">
    <source>
        <dbReference type="Proteomes" id="UP001321473"/>
    </source>
</evidence>
<dbReference type="EMBL" id="JARKHS020022564">
    <property type="protein sequence ID" value="KAK8769465.1"/>
    <property type="molecule type" value="Genomic_DNA"/>
</dbReference>
<dbReference type="AlphaFoldDB" id="A0AAQ4E430"/>
<feature type="compositionally biased region" description="Basic residues" evidence="1">
    <location>
        <begin position="1"/>
        <end position="11"/>
    </location>
</feature>
<gene>
    <name evidence="2" type="ORF">V5799_014069</name>
</gene>
<keyword evidence="3" id="KW-1185">Reference proteome</keyword>
<reference evidence="2 3" key="1">
    <citation type="journal article" date="2023" name="Arcadia Sci">
        <title>De novo assembly of a long-read Amblyomma americanum tick genome.</title>
        <authorList>
            <person name="Chou S."/>
            <person name="Poskanzer K.E."/>
            <person name="Rollins M."/>
            <person name="Thuy-Boun P.S."/>
        </authorList>
    </citation>
    <scope>NUCLEOTIDE SEQUENCE [LARGE SCALE GENOMIC DNA]</scope>
    <source>
        <strain evidence="2">F_SG_1</strain>
        <tissue evidence="2">Salivary glands</tissue>
    </source>
</reference>